<feature type="region of interest" description="Disordered" evidence="2">
    <location>
        <begin position="518"/>
        <end position="538"/>
    </location>
</feature>
<accession>A0A423VYX9</accession>
<name>A0A423VYX9_9PEZI</name>
<dbReference type="InterPro" id="IPR029044">
    <property type="entry name" value="Nucleotide-diphossugar_trans"/>
</dbReference>
<feature type="compositionally biased region" description="Acidic residues" evidence="2">
    <location>
        <begin position="442"/>
        <end position="454"/>
    </location>
</feature>
<dbReference type="Gene3D" id="3.90.550.20">
    <property type="match status" value="1"/>
</dbReference>
<proteinExistence type="inferred from homology"/>
<dbReference type="EMBL" id="LKEA01000033">
    <property type="protein sequence ID" value="ROV96303.1"/>
    <property type="molecule type" value="Genomic_DNA"/>
</dbReference>
<feature type="region of interest" description="Disordered" evidence="2">
    <location>
        <begin position="292"/>
        <end position="505"/>
    </location>
</feature>
<sequence>MLPFRMRHERRLRAVLIWATLTLLAILYRRRHMSAGDDNAQEGNNENSQDHLHTFPSRKIWQVTGDNKVQPARDCAKPWITSNPGWAHTLHTDTTATAFAARHWGGGGDDNNHLARALGELRSIGIRADLIRYMLLGSEGGVYTDMDTVPLKAIDEWLPWDDYLDRGARLVVGVEWDELATAASASETKTEPETETETEAEAGEQYEKGIRPKGVLHEVQFSQWTIAAAAPGHPVFAAMIEGALARLAVHQALWGAETLSGVVFSEQEVLGITGPAAWTEVVLAHMRRVDPDGLRGGDPKEKMAPPSTPAPSRFILPRKSQPPQTQKQAPVALQNGPRQFASTPRFNVSATPRQGSHQPPPFSTPAPLSTRPRATPYEPFSDAIDTSPISAETPSHEDEGLDQGSLHESIEIDSPSASRSTFGQDEPPPKRRRVSISPDVDINSEPDVTDEFLEGTEQVEISGTPMSDERLLDDDQLSTISQEPKMDPEPQSPQSPEQQQQQTLRHPTFRNAPRFKAPEAATGAQQHPLPDAFSPQRRGAKYVPGGLAAEVRDWLVQVKGASEYDRPAGSSIGVNVDEVRSGVGMHIITSQRLDGEAVDDGIPAKAILAGDGRTAGLGGKSIVKRGGVVSMSQPMWDITLDDLGHFAVAPRRFRHNDRDDFRRDGQVQCRGRMSGGQRDNDTRVSEKCARLEGLLRQTLALAGEIAEDRGLERAGAVGQLSGEYIISRNNATMNHEDVEEERKGSRCPSAASSVQEPFSPGTPALSLDAMVEGDSSDGESCFLDSGPAPTPPGSRLPDTATKKSSLSSIEEVIEHAPNHPIANGNTHTDASVTTDCYRVVHCPRSLGIDAELSSTR</sequence>
<protein>
    <submittedName>
        <fullName evidence="3">Uncharacterized protein</fullName>
    </submittedName>
</protein>
<gene>
    <name evidence="3" type="ORF">VMCG_07649</name>
</gene>
<feature type="compositionally biased region" description="Low complexity" evidence="2">
    <location>
        <begin position="492"/>
        <end position="502"/>
    </location>
</feature>
<dbReference type="GO" id="GO:0000136">
    <property type="term" value="C:mannan polymerase complex"/>
    <property type="evidence" value="ECO:0007669"/>
    <property type="project" value="TreeGrafter"/>
</dbReference>
<dbReference type="InterPro" id="IPR039367">
    <property type="entry name" value="Och1-like"/>
</dbReference>
<evidence type="ECO:0000313" key="4">
    <source>
        <dbReference type="Proteomes" id="UP000283895"/>
    </source>
</evidence>
<feature type="compositionally biased region" description="Basic and acidic residues" evidence="2">
    <location>
        <begin position="734"/>
        <end position="744"/>
    </location>
</feature>
<evidence type="ECO:0000256" key="1">
    <source>
        <dbReference type="ARBA" id="ARBA00009003"/>
    </source>
</evidence>
<dbReference type="PANTHER" id="PTHR31834">
    <property type="entry name" value="INITIATION-SPECIFIC ALPHA-1,6-MANNOSYLTRANSFERASE"/>
    <property type="match status" value="1"/>
</dbReference>
<organism evidence="3 4">
    <name type="scientific">Cytospora schulzeri</name>
    <dbReference type="NCBI Taxonomy" id="448051"/>
    <lineage>
        <taxon>Eukaryota</taxon>
        <taxon>Fungi</taxon>
        <taxon>Dikarya</taxon>
        <taxon>Ascomycota</taxon>
        <taxon>Pezizomycotina</taxon>
        <taxon>Sordariomycetes</taxon>
        <taxon>Sordariomycetidae</taxon>
        <taxon>Diaporthales</taxon>
        <taxon>Cytosporaceae</taxon>
        <taxon>Cytospora</taxon>
    </lineage>
</organism>
<feature type="compositionally biased region" description="Acidic residues" evidence="2">
    <location>
        <begin position="193"/>
        <end position="204"/>
    </location>
</feature>
<evidence type="ECO:0000256" key="2">
    <source>
        <dbReference type="SAM" id="MobiDB-lite"/>
    </source>
</evidence>
<dbReference type="Proteomes" id="UP000283895">
    <property type="component" value="Unassembled WGS sequence"/>
</dbReference>
<dbReference type="AlphaFoldDB" id="A0A423VYX9"/>
<feature type="compositionally biased region" description="Basic and acidic residues" evidence="2">
    <location>
        <begin position="292"/>
        <end position="303"/>
    </location>
</feature>
<keyword evidence="4" id="KW-1185">Reference proteome</keyword>
<dbReference type="InterPro" id="IPR007577">
    <property type="entry name" value="GlycoTrfase_DXD_sugar-bd_CS"/>
</dbReference>
<comment type="similarity">
    <text evidence="1">Belongs to the glycosyltransferase 32 family.</text>
</comment>
<dbReference type="PANTHER" id="PTHR31834:SF1">
    <property type="entry name" value="INITIATION-SPECIFIC ALPHA-1,6-MANNOSYLTRANSFERASE"/>
    <property type="match status" value="1"/>
</dbReference>
<comment type="caution">
    <text evidence="3">The sequence shown here is derived from an EMBL/GenBank/DDBJ whole genome shotgun (WGS) entry which is preliminary data.</text>
</comment>
<dbReference type="Pfam" id="PF04488">
    <property type="entry name" value="Gly_transf_sug"/>
    <property type="match status" value="1"/>
</dbReference>
<dbReference type="SUPFAM" id="SSF53448">
    <property type="entry name" value="Nucleotide-diphospho-sugar transferases"/>
    <property type="match status" value="1"/>
</dbReference>
<dbReference type="GO" id="GO:0000009">
    <property type="term" value="F:alpha-1,6-mannosyltransferase activity"/>
    <property type="evidence" value="ECO:0007669"/>
    <property type="project" value="InterPro"/>
</dbReference>
<dbReference type="GO" id="GO:0006487">
    <property type="term" value="P:protein N-linked glycosylation"/>
    <property type="evidence" value="ECO:0007669"/>
    <property type="project" value="TreeGrafter"/>
</dbReference>
<feature type="compositionally biased region" description="Polar residues" evidence="2">
    <location>
        <begin position="336"/>
        <end position="357"/>
    </location>
</feature>
<reference evidence="3 4" key="1">
    <citation type="submission" date="2015-09" db="EMBL/GenBank/DDBJ databases">
        <title>Host preference determinants of Valsa canker pathogens revealed by comparative genomics.</title>
        <authorList>
            <person name="Yin Z."/>
            <person name="Huang L."/>
        </authorList>
    </citation>
    <scope>NUCLEOTIDE SEQUENCE [LARGE SCALE GENOMIC DNA]</scope>
    <source>
        <strain evidence="3 4">03-1</strain>
    </source>
</reference>
<dbReference type="STRING" id="356882.A0A423VYX9"/>
<dbReference type="OrthoDB" id="5389296at2759"/>
<evidence type="ECO:0000313" key="3">
    <source>
        <dbReference type="EMBL" id="ROV96303.1"/>
    </source>
</evidence>
<feature type="region of interest" description="Disordered" evidence="2">
    <location>
        <begin position="182"/>
        <end position="208"/>
    </location>
</feature>
<feature type="region of interest" description="Disordered" evidence="2">
    <location>
        <begin position="731"/>
        <end position="808"/>
    </location>
</feature>